<evidence type="ECO:0000259" key="3">
    <source>
        <dbReference type="Pfam" id="PF00496"/>
    </source>
</evidence>
<dbReference type="Gene3D" id="3.10.105.10">
    <property type="entry name" value="Dipeptide-binding Protein, Domain 3"/>
    <property type="match status" value="1"/>
</dbReference>
<dbReference type="InterPro" id="IPR006311">
    <property type="entry name" value="TAT_signal"/>
</dbReference>
<dbReference type="AlphaFoldDB" id="A0A938B3N1"/>
<dbReference type="SUPFAM" id="SSF53850">
    <property type="entry name" value="Periplasmic binding protein-like II"/>
    <property type="match status" value="1"/>
</dbReference>
<organism evidence="4 5">
    <name type="scientific">Tectimicrobiota bacterium</name>
    <dbReference type="NCBI Taxonomy" id="2528274"/>
    <lineage>
        <taxon>Bacteria</taxon>
        <taxon>Pseudomonadati</taxon>
        <taxon>Nitrospinota/Tectimicrobiota group</taxon>
        <taxon>Candidatus Tectimicrobiota</taxon>
    </lineage>
</organism>
<accession>A0A938B3N1</accession>
<evidence type="ECO:0000256" key="1">
    <source>
        <dbReference type="ARBA" id="ARBA00005695"/>
    </source>
</evidence>
<dbReference type="EMBL" id="VGLS01000220">
    <property type="protein sequence ID" value="MBM3223905.1"/>
    <property type="molecule type" value="Genomic_DNA"/>
</dbReference>
<dbReference type="GO" id="GO:1904680">
    <property type="term" value="F:peptide transmembrane transporter activity"/>
    <property type="evidence" value="ECO:0007669"/>
    <property type="project" value="TreeGrafter"/>
</dbReference>
<dbReference type="CDD" id="cd00995">
    <property type="entry name" value="PBP2_NikA_DppA_OppA_like"/>
    <property type="match status" value="1"/>
</dbReference>
<keyword evidence="2" id="KW-0732">Signal</keyword>
<sequence>MVHAFPPGATSLTRRRLLQGSLGGAAGVLAWHQGWGPLPRAAAQKGAPSGQMTWAIHVTLAPSWLDPSETLALATPYMLLYAVHDALVKPMPGNGMTPSLATKWSESADGLTYDFELRQGVKFHNGDPFTAEDVQFSFERYKGASAVELKQKVKTVEIVNPHHIRFRLHEPWPDFMTFYGTMATGVGWIVPKRYIEKIGSEAYKNQPVGLGPYRLVSHQPGIEVVLEAHTDYWRKTPHVKRLVMKSVPEATTRLAMLKQQEADVTYGIFGSLAEDVQRDPNLKLVPITGQATQWVAFIDQHDPKSPWADARVRLAANHAINWSAINDAENLGMAKLIGGIIPAKFDFALPLEPYGYDPKKAKQLLKDAGYANGFEGGECSTDTPYAQVIEAVVNDLTAVGIRTKVRPMERAAMQTAQKEKTVKNLTRQGSGAFGNAATRIEAFMTSRGAQSFLRDAEIDA</sequence>
<comment type="caution">
    <text evidence="4">The sequence shown here is derived from an EMBL/GenBank/DDBJ whole genome shotgun (WGS) entry which is preliminary data.</text>
</comment>
<dbReference type="Gene3D" id="3.90.76.10">
    <property type="entry name" value="Dipeptide-binding Protein, Domain 1"/>
    <property type="match status" value="1"/>
</dbReference>
<evidence type="ECO:0000313" key="4">
    <source>
        <dbReference type="EMBL" id="MBM3223905.1"/>
    </source>
</evidence>
<dbReference type="Gene3D" id="3.40.190.10">
    <property type="entry name" value="Periplasmic binding protein-like II"/>
    <property type="match status" value="1"/>
</dbReference>
<dbReference type="PANTHER" id="PTHR30290">
    <property type="entry name" value="PERIPLASMIC BINDING COMPONENT OF ABC TRANSPORTER"/>
    <property type="match status" value="1"/>
</dbReference>
<gene>
    <name evidence="4" type="ORF">FJZ47_08905</name>
</gene>
<proteinExistence type="inferred from homology"/>
<name>A0A938B3N1_UNCTE</name>
<evidence type="ECO:0000256" key="2">
    <source>
        <dbReference type="ARBA" id="ARBA00022729"/>
    </source>
</evidence>
<protein>
    <submittedName>
        <fullName evidence="4">ABC transporter substrate-binding protein</fullName>
    </submittedName>
</protein>
<dbReference type="PANTHER" id="PTHR30290:SF38">
    <property type="entry name" value="D,D-DIPEPTIDE-BINDING PERIPLASMIC PROTEIN DDPA-RELATED"/>
    <property type="match status" value="1"/>
</dbReference>
<dbReference type="InterPro" id="IPR039424">
    <property type="entry name" value="SBP_5"/>
</dbReference>
<evidence type="ECO:0000313" key="5">
    <source>
        <dbReference type="Proteomes" id="UP000712673"/>
    </source>
</evidence>
<comment type="similarity">
    <text evidence="1">Belongs to the bacterial solute-binding protein 5 family.</text>
</comment>
<dbReference type="PROSITE" id="PS51318">
    <property type="entry name" value="TAT"/>
    <property type="match status" value="1"/>
</dbReference>
<dbReference type="GO" id="GO:0015833">
    <property type="term" value="P:peptide transport"/>
    <property type="evidence" value="ECO:0007669"/>
    <property type="project" value="TreeGrafter"/>
</dbReference>
<reference evidence="4" key="1">
    <citation type="submission" date="2019-03" db="EMBL/GenBank/DDBJ databases">
        <title>Lake Tanganyika Metagenome-Assembled Genomes (MAGs).</title>
        <authorList>
            <person name="Tran P."/>
        </authorList>
    </citation>
    <scope>NUCLEOTIDE SEQUENCE</scope>
    <source>
        <strain evidence="4">K_DeepCast_65m_m2_066</strain>
    </source>
</reference>
<dbReference type="Pfam" id="PF00496">
    <property type="entry name" value="SBP_bac_5"/>
    <property type="match status" value="1"/>
</dbReference>
<dbReference type="Proteomes" id="UP000712673">
    <property type="component" value="Unassembled WGS sequence"/>
</dbReference>
<feature type="domain" description="Solute-binding protein family 5" evidence="3">
    <location>
        <begin position="96"/>
        <end position="449"/>
    </location>
</feature>
<dbReference type="InterPro" id="IPR000914">
    <property type="entry name" value="SBP_5_dom"/>
</dbReference>